<dbReference type="InterPro" id="IPR049551">
    <property type="entry name" value="PKS_DH_C"/>
</dbReference>
<dbReference type="SUPFAM" id="SSF55048">
    <property type="entry name" value="Probable ACP-binding domain of malonyl-CoA ACP transacylase"/>
    <property type="match status" value="1"/>
</dbReference>
<dbReference type="EMBL" id="CAJVPA010000239">
    <property type="protein sequence ID" value="CAG8420502.1"/>
    <property type="molecule type" value="Genomic_DNA"/>
</dbReference>
<dbReference type="Pfam" id="PF02801">
    <property type="entry name" value="Ketoacyl-synt_C"/>
    <property type="match status" value="1"/>
</dbReference>
<feature type="compositionally biased region" description="Low complexity" evidence="9">
    <location>
        <begin position="1657"/>
        <end position="1675"/>
    </location>
</feature>
<dbReference type="CDD" id="cd00833">
    <property type="entry name" value="PKS"/>
    <property type="match status" value="1"/>
</dbReference>
<evidence type="ECO:0000256" key="5">
    <source>
        <dbReference type="ARBA" id="ARBA00023002"/>
    </source>
</evidence>
<dbReference type="InterPro" id="IPR014030">
    <property type="entry name" value="Ketoacyl_synth_N"/>
</dbReference>
<dbReference type="InterPro" id="IPR029063">
    <property type="entry name" value="SAM-dependent_MTases_sf"/>
</dbReference>
<gene>
    <name evidence="13" type="ORF">PSALAMII_LOCUS10160</name>
</gene>
<evidence type="ECO:0000256" key="4">
    <source>
        <dbReference type="ARBA" id="ARBA00022857"/>
    </source>
</evidence>
<dbReference type="GO" id="GO:0032259">
    <property type="term" value="P:methylation"/>
    <property type="evidence" value="ECO:0007669"/>
    <property type="project" value="UniProtKB-KW"/>
</dbReference>
<dbReference type="Gene3D" id="3.40.50.720">
    <property type="entry name" value="NAD(P)-binding Rossmann-like Domain"/>
    <property type="match status" value="1"/>
</dbReference>
<dbReference type="Gene3D" id="3.40.47.10">
    <property type="match status" value="1"/>
</dbReference>
<dbReference type="InterPro" id="IPR042104">
    <property type="entry name" value="PKS_dehydratase_sf"/>
</dbReference>
<feature type="active site" description="Proton donor; for dehydratase activity" evidence="8">
    <location>
        <position position="1171"/>
    </location>
</feature>
<dbReference type="OrthoDB" id="329835at2759"/>
<evidence type="ECO:0000256" key="6">
    <source>
        <dbReference type="ARBA" id="ARBA00023268"/>
    </source>
</evidence>
<dbReference type="InterPro" id="IPR020807">
    <property type="entry name" value="PKS_DH"/>
</dbReference>
<dbReference type="InterPro" id="IPR020841">
    <property type="entry name" value="PKS_Beta-ketoAc_synthase_dom"/>
</dbReference>
<comment type="caution">
    <text evidence="13">The sequence shown here is derived from an EMBL/GenBank/DDBJ whole genome shotgun (WGS) entry which is preliminary data.</text>
</comment>
<dbReference type="Pfam" id="PF00698">
    <property type="entry name" value="Acyl_transf_1"/>
    <property type="match status" value="1"/>
</dbReference>
<feature type="region of interest" description="Disordered" evidence="9">
    <location>
        <begin position="1642"/>
        <end position="1675"/>
    </location>
</feature>
<dbReference type="PANTHER" id="PTHR43775">
    <property type="entry name" value="FATTY ACID SYNTHASE"/>
    <property type="match status" value="1"/>
</dbReference>
<organism evidence="13 14">
    <name type="scientific">Penicillium salamii</name>
    <dbReference type="NCBI Taxonomy" id="1612424"/>
    <lineage>
        <taxon>Eukaryota</taxon>
        <taxon>Fungi</taxon>
        <taxon>Dikarya</taxon>
        <taxon>Ascomycota</taxon>
        <taxon>Pezizomycotina</taxon>
        <taxon>Eurotiomycetes</taxon>
        <taxon>Eurotiomycetidae</taxon>
        <taxon>Eurotiales</taxon>
        <taxon>Aspergillaceae</taxon>
        <taxon>Penicillium</taxon>
    </lineage>
</organism>
<dbReference type="SMART" id="SM00827">
    <property type="entry name" value="PKS_AT"/>
    <property type="match status" value="1"/>
</dbReference>
<dbReference type="InterPro" id="IPR057326">
    <property type="entry name" value="KR_dom"/>
</dbReference>
<dbReference type="PROSITE" id="PS00606">
    <property type="entry name" value="KS3_1"/>
    <property type="match status" value="1"/>
</dbReference>
<evidence type="ECO:0000256" key="9">
    <source>
        <dbReference type="SAM" id="MobiDB-lite"/>
    </source>
</evidence>
<dbReference type="PANTHER" id="PTHR43775:SF50">
    <property type="entry name" value="HIGHLY REDUCING POLYKETIDE SYNTHASE SRDA"/>
    <property type="match status" value="1"/>
</dbReference>
<keyword evidence="2" id="KW-0597">Phosphoprotein</keyword>
<proteinExistence type="predicted"/>
<evidence type="ECO:0000259" key="12">
    <source>
        <dbReference type="PROSITE" id="PS52019"/>
    </source>
</evidence>
<keyword evidence="5" id="KW-0560">Oxidoreductase</keyword>
<dbReference type="InterPro" id="IPR016036">
    <property type="entry name" value="Malonyl_transacylase_ACP-bd"/>
</dbReference>
<evidence type="ECO:0000256" key="3">
    <source>
        <dbReference type="ARBA" id="ARBA00022679"/>
    </source>
</evidence>
<dbReference type="GO" id="GO:0030639">
    <property type="term" value="P:polyketide biosynthetic process"/>
    <property type="evidence" value="ECO:0007669"/>
    <property type="project" value="UniProtKB-ARBA"/>
</dbReference>
<dbReference type="CDD" id="cd02440">
    <property type="entry name" value="AdoMet_MTases"/>
    <property type="match status" value="1"/>
</dbReference>
<evidence type="ECO:0000259" key="10">
    <source>
        <dbReference type="PROSITE" id="PS50075"/>
    </source>
</evidence>
<evidence type="ECO:0000313" key="14">
    <source>
        <dbReference type="Proteomes" id="UP001152646"/>
    </source>
</evidence>
<dbReference type="InterPro" id="IPR020843">
    <property type="entry name" value="ER"/>
</dbReference>
<protein>
    <recommendedName>
        <fullName evidence="15">Carrier domain-containing protein</fullName>
    </recommendedName>
</protein>
<dbReference type="InterPro" id="IPR009081">
    <property type="entry name" value="PP-bd_ACP"/>
</dbReference>
<dbReference type="PROSITE" id="PS52004">
    <property type="entry name" value="KS3_2"/>
    <property type="match status" value="1"/>
</dbReference>
<dbReference type="InterPro" id="IPR049900">
    <property type="entry name" value="PKS_mFAS_DH"/>
</dbReference>
<keyword evidence="4" id="KW-0521">NADP</keyword>
<dbReference type="InterPro" id="IPR016035">
    <property type="entry name" value="Acyl_Trfase/lysoPLipase"/>
</dbReference>
<reference evidence="13" key="1">
    <citation type="submission" date="2021-07" db="EMBL/GenBank/DDBJ databases">
        <authorList>
            <person name="Branca A.L. A."/>
        </authorList>
    </citation>
    <scope>NUCLEOTIDE SEQUENCE</scope>
</reference>
<dbReference type="InterPro" id="IPR013968">
    <property type="entry name" value="PKS_KR"/>
</dbReference>
<feature type="region of interest" description="N-terminal hotdog fold" evidence="8">
    <location>
        <begin position="957"/>
        <end position="1087"/>
    </location>
</feature>
<dbReference type="SUPFAM" id="SSF52151">
    <property type="entry name" value="FabD/lysophospholipase-like"/>
    <property type="match status" value="1"/>
</dbReference>
<dbReference type="InterPro" id="IPR014031">
    <property type="entry name" value="Ketoacyl_synth_C"/>
</dbReference>
<dbReference type="SMART" id="SM00823">
    <property type="entry name" value="PKS_PP"/>
    <property type="match status" value="1"/>
</dbReference>
<evidence type="ECO:0000256" key="1">
    <source>
        <dbReference type="ARBA" id="ARBA00022450"/>
    </source>
</evidence>
<dbReference type="GO" id="GO:0004312">
    <property type="term" value="F:fatty acid synthase activity"/>
    <property type="evidence" value="ECO:0007669"/>
    <property type="project" value="TreeGrafter"/>
</dbReference>
<dbReference type="SUPFAM" id="SSF47336">
    <property type="entry name" value="ACP-like"/>
    <property type="match status" value="1"/>
</dbReference>
<dbReference type="Pfam" id="PF14765">
    <property type="entry name" value="PS-DH"/>
    <property type="match status" value="1"/>
</dbReference>
<evidence type="ECO:0000256" key="2">
    <source>
        <dbReference type="ARBA" id="ARBA00022553"/>
    </source>
</evidence>
<dbReference type="InterPro" id="IPR016039">
    <property type="entry name" value="Thiolase-like"/>
</dbReference>
<dbReference type="GO" id="GO:0006633">
    <property type="term" value="P:fatty acid biosynthetic process"/>
    <property type="evidence" value="ECO:0007669"/>
    <property type="project" value="InterPro"/>
</dbReference>
<name>A0A9W4JZP1_9EURO</name>
<evidence type="ECO:0000256" key="7">
    <source>
        <dbReference type="ARBA" id="ARBA00023315"/>
    </source>
</evidence>
<sequence length="2611" mass="284419">MASCDNSPEPIAIIGMGKLRQSLQLRVLSDNWIACRLPGEVTSPSKLWDLLVEERSGQSDVPANRFNVKSWYHPDKMRPGSISTRGGYFLGEDDSYRQFDPFFFGINPKEAASMDPQQRKLLEVVYESFEAAGARLEDVSGSKTACYVGNFTWDVGQMQARDINHGAPYHMTGGGLTILSNRVNYVFNLKGPSMTIDTACSSTMYALHLACRSLQAGDCSAAVVAGTNLIFGVEQQIGSVRLGVLSPTSICHTFDESADGYARAEAVGSLYLKTLSQAIADGDPIRAVIRGTSINANGKSPGISHPSAKDQEMVIRQAYASAGLDLNQTGYFECHGTGTPVGDPLEVSAIGNVFGNVRTTEDPLLMGSVKTNLGHGEAASAISSLIKTVLCLEKGEIPATIGIKRLNPALNLRDGRLQIVQKLSPWPTAQSYRRASVNSFGYGGANAHAILDAVQSYLGNFHQSIPNSLPASEVVSSKKYLLLPFSAHSESTLGKNIKSVSLNFQKNLHLRDLTHTLSSRRSNHSVRAFTLVPGNSNTDQLTDSLTSEKLTLGNAMGAPPKLAFVFTGQGAQWAQMGYGLAQEFAVVRRTLQELGHTISKLPNAPEWDLLEALAQPKSKSRVNEAELSQPLTTAVQIAMVDLLRSWGVNPTAVVGHSSGEIAAAYTAGLVSAREAIIIAYQRGAATVKSTQHGAMLAVGLGPEEVLKVIEDIPEIGIACYNAPDSVTLSGTDEAIDDARGRFSRAGVFNRKLITSGNAYHSKLMTEAGEHYEESLKECLLPNDPPSAGHPSITMFSSVTEEELSTVDLDYWRKNLESPVRFDQATHQLLKTRPEVNLVIEIGPHSALAAPLKAIRTSLSYSPERLGYLSALKRNTDSVECLLKLAGSLFLSGWQVDLATVNADEIVHQDHTGAETIRYSHGSFIKDLPTYQWTYDEALLWNESRLSTDIRFREYPHHDLLGSRLPGTSNAAPAWRNLVSLENVPWLKDHRVGDDIVFPAAGYVALAVEAITQIRGSAVAATKDVYTLRDMSIKSAMVLKEGINTELMFDLRAVPGLSATYQFTVSTFSQGTWTEHATGAVQIDNETTDDRLLWADHRNLGSRGGMNKDSYDRRWYSAMDKVGLVYGPGFKTLSDIHASSDHHQATAEVSGSATEDLMGQQSNYILHPTTLDACLQLSIIAAHHGKPESLKKVYLPVAIPKMTIWPQNIGGDLPLAACGRGYHRGLRSVQTFIDLSSPSNKSILHAEISFSSLETASDETTSKSPQPYTRLVWKPDFDRMTNAEANVLFHGTEEDISISKHFFSALEQITRLAIRSSAERLPSDLQTDNMPSHMVKFLAWLRAEGQALSISEGHDGLNGKSLIEKIDSIAREVEHTVPEAAMVAQLNSRMPEILSGTVGTLDVMVEDNLLSKIYEDGFGQVGAYAKLSSIMELVAHKDPRLRILELGAGTGGATKPMLQALHGDTSLPKFEKYDFTDVSKAFLGVAQEKFQGYRNLDFGILDIENDPVAQGFEEGSYDVVFASNVIHATRNVASSLRNCRKLLKPNGKLVIIETTKQRQVTGYMLGALPGYWLGADDGRPSSPFLSKTLWHQRLLDAGLSGADIVLDDYPEPADCTTLMISRNTDASTHQNGTNGVNGVNEQNGLNGINEANGVNGSNGHHATNGQNGTNGTNGHQQPMVTLIYRNKPQPFQEKIEQHYAKLGTSTRSMALEEVPTSLQRDSRTIMLGELEGPLMARMTPAEMYAMQRFTQLAATAVWVTNIDVLRGQDPEKSLVFGLAKSIMTEQPSFHICSVDVDIFDGQTDYQNSVKTIVETEAAFHKDPSGELDTELVEKDGLVYISRYVTDDAENANFERHFTTKPTTTKLVESKTSKYSLDFEKVGRLDSFYFKEQALRPLGDHEVLLDVQSAPFDILSIPALKGQSSSPCFGLEMVGIVRAAGSETSKLMKGDRVCCFYPHHFDTAIIVDERHCELLSAYERSEDLISQIHPVVMSLHVVETLLRLHPGDRVLIDCRQAHLAYVISQVALLAGSDIHVTFSSKAGQVSLQQLGDEANLVDRQAGFDNMLLDNSFDAILTDSKSGYQLLGNSINHGGRIVVLSNGVPGDMASAAVSFLNKGITIGVFDPIDGFATAPLQHSRLVEEALTLYAKLTNPNSLLVKALDLLRRNAIRPILSTQYDLSGFADAVVQVSQEDFVGRVVLTRTPSTVVPVHTVTAPLWFNPNASYLLIGCLGGLGRSLATWMASRGARHFIFLSRSGADKPEAAALVQELQELTWTQYLGLTVQVVRGDVSIREDVNRAILSAKHPIKGVVQAAMVLKDTLFTEMTLGQFNQVLHPKMVGTINLHELLQGHDLDFFVMTSSVLGAIGAAMQSNYSAANAYLDHMARHRQSMGLQATSIALGMILDVGHVEEHPEVEKALKRNGMYGISVDEYLLMMEFACRRRDLTSISSEGPFKYDPCASSHIVTGMDPTRVSRAGGKSLWLKDNRLRNLVAALGGGSDGDVLNAEQSVGANTRELLEAARAEGGDVAVKSAILGLILARFSKLVLLPVEKIDPGKSLSHYGMDSMISAELKSWAWKEFTVDLPFLGLLDQGLTFDALADQVLVLADTKSA</sequence>
<dbReference type="SMART" id="SM00829">
    <property type="entry name" value="PKS_ER"/>
    <property type="match status" value="1"/>
</dbReference>
<dbReference type="SMART" id="SM00822">
    <property type="entry name" value="PKS_KR"/>
    <property type="match status" value="1"/>
</dbReference>
<keyword evidence="7" id="KW-0012">Acyltransferase</keyword>
<feature type="region of interest" description="C-terminal hotdog fold" evidence="8">
    <location>
        <begin position="1104"/>
        <end position="1258"/>
    </location>
</feature>
<dbReference type="GO" id="GO:1901336">
    <property type="term" value="P:lactone biosynthetic process"/>
    <property type="evidence" value="ECO:0007669"/>
    <property type="project" value="UniProtKB-ARBA"/>
</dbReference>
<dbReference type="InterPro" id="IPR001227">
    <property type="entry name" value="Ac_transferase_dom_sf"/>
</dbReference>
<dbReference type="InterPro" id="IPR036291">
    <property type="entry name" value="NAD(P)-bd_dom_sf"/>
</dbReference>
<feature type="active site" description="Proton acceptor; for dehydratase activity" evidence="8">
    <location>
        <position position="989"/>
    </location>
</feature>
<evidence type="ECO:0008006" key="15">
    <source>
        <dbReference type="Google" id="ProtNLM"/>
    </source>
</evidence>
<dbReference type="GO" id="GO:0016491">
    <property type="term" value="F:oxidoreductase activity"/>
    <property type="evidence" value="ECO:0007669"/>
    <property type="project" value="UniProtKB-KW"/>
</dbReference>
<feature type="domain" description="PKS/mFAS DH" evidence="12">
    <location>
        <begin position="957"/>
        <end position="1258"/>
    </location>
</feature>
<dbReference type="InterPro" id="IPR011032">
    <property type="entry name" value="GroES-like_sf"/>
</dbReference>
<dbReference type="Gene3D" id="3.10.129.110">
    <property type="entry name" value="Polyketide synthase dehydratase"/>
    <property type="match status" value="1"/>
</dbReference>
<dbReference type="InterPro" id="IPR036736">
    <property type="entry name" value="ACP-like_sf"/>
</dbReference>
<dbReference type="SUPFAM" id="SSF53901">
    <property type="entry name" value="Thiolase-like"/>
    <property type="match status" value="1"/>
</dbReference>
<dbReference type="InterPro" id="IPR032821">
    <property type="entry name" value="PKS_assoc"/>
</dbReference>
<keyword evidence="6" id="KW-0511">Multifunctional enzyme</keyword>
<keyword evidence="1" id="KW-0596">Phosphopantetheine</keyword>
<evidence type="ECO:0000259" key="11">
    <source>
        <dbReference type="PROSITE" id="PS52004"/>
    </source>
</evidence>
<dbReference type="Proteomes" id="UP001152646">
    <property type="component" value="Unassembled WGS sequence"/>
</dbReference>
<dbReference type="InterPro" id="IPR018201">
    <property type="entry name" value="Ketoacyl_synth_AS"/>
</dbReference>
<dbReference type="Pfam" id="PF00109">
    <property type="entry name" value="ketoacyl-synt"/>
    <property type="match status" value="1"/>
</dbReference>
<dbReference type="InterPro" id="IPR014043">
    <property type="entry name" value="Acyl_transferase_dom"/>
</dbReference>
<dbReference type="InterPro" id="IPR049552">
    <property type="entry name" value="PKS_DH_N"/>
</dbReference>
<dbReference type="Pfam" id="PF16197">
    <property type="entry name" value="KAsynt_C_assoc"/>
    <property type="match status" value="1"/>
</dbReference>
<dbReference type="GO" id="GO:0031177">
    <property type="term" value="F:phosphopantetheine binding"/>
    <property type="evidence" value="ECO:0007669"/>
    <property type="project" value="InterPro"/>
</dbReference>
<dbReference type="InterPro" id="IPR013217">
    <property type="entry name" value="Methyltransf_12"/>
</dbReference>
<dbReference type="Pfam" id="PF21089">
    <property type="entry name" value="PKS_DH_N"/>
    <property type="match status" value="1"/>
</dbReference>
<dbReference type="PROSITE" id="PS52019">
    <property type="entry name" value="PKS_MFAS_DH"/>
    <property type="match status" value="1"/>
</dbReference>
<dbReference type="SMART" id="SM00825">
    <property type="entry name" value="PKS_KS"/>
    <property type="match status" value="1"/>
</dbReference>
<dbReference type="InterPro" id="IPR050091">
    <property type="entry name" value="PKS_NRPS_Biosynth_Enz"/>
</dbReference>
<accession>A0A9W4JZP1</accession>
<keyword evidence="3" id="KW-0808">Transferase</keyword>
<dbReference type="SUPFAM" id="SSF53335">
    <property type="entry name" value="S-adenosyl-L-methionine-dependent methyltransferases"/>
    <property type="match status" value="1"/>
</dbReference>
<dbReference type="SUPFAM" id="SSF51735">
    <property type="entry name" value="NAD(P)-binding Rossmann-fold domains"/>
    <property type="match status" value="1"/>
</dbReference>
<dbReference type="Pfam" id="PF08659">
    <property type="entry name" value="KR"/>
    <property type="match status" value="1"/>
</dbReference>
<evidence type="ECO:0000313" key="13">
    <source>
        <dbReference type="EMBL" id="CAG8420502.1"/>
    </source>
</evidence>
<dbReference type="GO" id="GO:0008168">
    <property type="term" value="F:methyltransferase activity"/>
    <property type="evidence" value="ECO:0007669"/>
    <property type="project" value="UniProtKB-KW"/>
</dbReference>
<evidence type="ECO:0000256" key="8">
    <source>
        <dbReference type="PROSITE-ProRule" id="PRU01363"/>
    </source>
</evidence>
<dbReference type="PROSITE" id="PS50075">
    <property type="entry name" value="CARRIER"/>
    <property type="match status" value="1"/>
</dbReference>
<dbReference type="Gene3D" id="3.90.180.10">
    <property type="entry name" value="Medium-chain alcohol dehydrogenases, catalytic domain"/>
    <property type="match status" value="1"/>
</dbReference>
<dbReference type="Gene3D" id="3.40.366.10">
    <property type="entry name" value="Malonyl-Coenzyme A Acyl Carrier Protein, domain 2"/>
    <property type="match status" value="1"/>
</dbReference>
<dbReference type="Gene3D" id="3.40.50.150">
    <property type="entry name" value="Vaccinia Virus protein VP39"/>
    <property type="match status" value="1"/>
</dbReference>
<dbReference type="Pfam" id="PF08242">
    <property type="entry name" value="Methyltransf_12"/>
    <property type="match status" value="1"/>
</dbReference>
<feature type="domain" description="Ketosynthase family 3 (KS3)" evidence="11">
    <location>
        <begin position="25"/>
        <end position="453"/>
    </location>
</feature>
<dbReference type="SUPFAM" id="SSF50129">
    <property type="entry name" value="GroES-like"/>
    <property type="match status" value="1"/>
</dbReference>
<dbReference type="InterPro" id="IPR020806">
    <property type="entry name" value="PKS_PP-bd"/>
</dbReference>
<dbReference type="GO" id="GO:0004315">
    <property type="term" value="F:3-oxoacyl-[acyl-carrier-protein] synthase activity"/>
    <property type="evidence" value="ECO:0007669"/>
    <property type="project" value="InterPro"/>
</dbReference>
<dbReference type="SMART" id="SM00826">
    <property type="entry name" value="PKS_DH"/>
    <property type="match status" value="1"/>
</dbReference>
<feature type="domain" description="Carrier" evidence="10">
    <location>
        <begin position="2528"/>
        <end position="2606"/>
    </location>
</feature>